<dbReference type="AlphaFoldDB" id="A0A0A8UMG4"/>
<dbReference type="KEGG" id="lha:LHA_0866"/>
<evidence type="ECO:0000313" key="2">
    <source>
        <dbReference type="EMBL" id="CEK09943.1"/>
    </source>
</evidence>
<organism evidence="2 3">
    <name type="scientific">Legionella hackeliae</name>
    <dbReference type="NCBI Taxonomy" id="449"/>
    <lineage>
        <taxon>Bacteria</taxon>
        <taxon>Pseudomonadati</taxon>
        <taxon>Pseudomonadota</taxon>
        <taxon>Gammaproteobacteria</taxon>
        <taxon>Legionellales</taxon>
        <taxon>Legionellaceae</taxon>
        <taxon>Legionella</taxon>
    </lineage>
</organism>
<protein>
    <submittedName>
        <fullName evidence="2">Uncharacterized protein</fullName>
    </submittedName>
</protein>
<evidence type="ECO:0000256" key="1">
    <source>
        <dbReference type="SAM" id="Phobius"/>
    </source>
</evidence>
<keyword evidence="1" id="KW-0812">Transmembrane</keyword>
<gene>
    <name evidence="2" type="ORF">LHA_0866</name>
</gene>
<keyword evidence="1" id="KW-0472">Membrane</keyword>
<dbReference type="PATRIC" id="fig|449.7.peg.2955"/>
<dbReference type="HOGENOM" id="CLU_2683320_0_0_6"/>
<evidence type="ECO:0000313" key="3">
    <source>
        <dbReference type="Proteomes" id="UP000032803"/>
    </source>
</evidence>
<accession>A0A0A8UMG4</accession>
<dbReference type="EMBL" id="LN681225">
    <property type="protein sequence ID" value="CEK09943.1"/>
    <property type="molecule type" value="Genomic_DNA"/>
</dbReference>
<sequence length="74" mass="8064">MQSQNSYSIMIIKKILLSPQGNLGSLTLYHWEIALVTGFGVGIISLLASFGHLVKFQTSRWGIAFVAPVGTAHF</sequence>
<reference evidence="3" key="1">
    <citation type="submission" date="2014-09" db="EMBL/GenBank/DDBJ databases">
        <authorList>
            <person name="Gomez-Valero L."/>
        </authorList>
    </citation>
    <scope>NUCLEOTIDE SEQUENCE [LARGE SCALE GENOMIC DNA]</scope>
    <source>
        <strain evidence="3">ATCC35250</strain>
    </source>
</reference>
<proteinExistence type="predicted"/>
<dbReference type="Proteomes" id="UP000032803">
    <property type="component" value="Chromosome I"/>
</dbReference>
<keyword evidence="1" id="KW-1133">Transmembrane helix</keyword>
<keyword evidence="3" id="KW-1185">Reference proteome</keyword>
<dbReference type="STRING" id="449.LHA_0866"/>
<feature type="transmembrane region" description="Helical" evidence="1">
    <location>
        <begin position="28"/>
        <end position="50"/>
    </location>
</feature>
<name>A0A0A8UMG4_LEGHA</name>